<gene>
    <name evidence="1" type="ORF">HPB47_027388</name>
</gene>
<evidence type="ECO:0000313" key="1">
    <source>
        <dbReference type="EMBL" id="KAG0425443.1"/>
    </source>
</evidence>
<organism evidence="1 2">
    <name type="scientific">Ixodes persulcatus</name>
    <name type="common">Taiga tick</name>
    <dbReference type="NCBI Taxonomy" id="34615"/>
    <lineage>
        <taxon>Eukaryota</taxon>
        <taxon>Metazoa</taxon>
        <taxon>Ecdysozoa</taxon>
        <taxon>Arthropoda</taxon>
        <taxon>Chelicerata</taxon>
        <taxon>Arachnida</taxon>
        <taxon>Acari</taxon>
        <taxon>Parasitiformes</taxon>
        <taxon>Ixodida</taxon>
        <taxon>Ixodoidea</taxon>
        <taxon>Ixodidae</taxon>
        <taxon>Ixodinae</taxon>
        <taxon>Ixodes</taxon>
    </lineage>
</organism>
<dbReference type="Proteomes" id="UP000805193">
    <property type="component" value="Unassembled WGS sequence"/>
</dbReference>
<proteinExistence type="predicted"/>
<reference evidence="1 2" key="1">
    <citation type="journal article" date="2020" name="Cell">
        <title>Large-Scale Comparative Analyses of Tick Genomes Elucidate Their Genetic Diversity and Vector Capacities.</title>
        <authorList>
            <consortium name="Tick Genome and Microbiome Consortium (TIGMIC)"/>
            <person name="Jia N."/>
            <person name="Wang J."/>
            <person name="Shi W."/>
            <person name="Du L."/>
            <person name="Sun Y."/>
            <person name="Zhan W."/>
            <person name="Jiang J.F."/>
            <person name="Wang Q."/>
            <person name="Zhang B."/>
            <person name="Ji P."/>
            <person name="Bell-Sakyi L."/>
            <person name="Cui X.M."/>
            <person name="Yuan T.T."/>
            <person name="Jiang B.G."/>
            <person name="Yang W.F."/>
            <person name="Lam T.T."/>
            <person name="Chang Q.C."/>
            <person name="Ding S.J."/>
            <person name="Wang X.J."/>
            <person name="Zhu J.G."/>
            <person name="Ruan X.D."/>
            <person name="Zhao L."/>
            <person name="Wei J.T."/>
            <person name="Ye R.Z."/>
            <person name="Que T.C."/>
            <person name="Du C.H."/>
            <person name="Zhou Y.H."/>
            <person name="Cheng J.X."/>
            <person name="Dai P.F."/>
            <person name="Guo W.B."/>
            <person name="Han X.H."/>
            <person name="Huang E.J."/>
            <person name="Li L.F."/>
            <person name="Wei W."/>
            <person name="Gao Y.C."/>
            <person name="Liu J.Z."/>
            <person name="Shao H.Z."/>
            <person name="Wang X."/>
            <person name="Wang C.C."/>
            <person name="Yang T.C."/>
            <person name="Huo Q.B."/>
            <person name="Li W."/>
            <person name="Chen H.Y."/>
            <person name="Chen S.E."/>
            <person name="Zhou L.G."/>
            <person name="Ni X.B."/>
            <person name="Tian J.H."/>
            <person name="Sheng Y."/>
            <person name="Liu T."/>
            <person name="Pan Y.S."/>
            <person name="Xia L.Y."/>
            <person name="Li J."/>
            <person name="Zhao F."/>
            <person name="Cao W.C."/>
        </authorList>
    </citation>
    <scope>NUCLEOTIDE SEQUENCE [LARGE SCALE GENOMIC DNA]</scope>
    <source>
        <strain evidence="1">Iper-2018</strain>
    </source>
</reference>
<evidence type="ECO:0000313" key="2">
    <source>
        <dbReference type="Proteomes" id="UP000805193"/>
    </source>
</evidence>
<accession>A0AC60PWL9</accession>
<keyword evidence="2" id="KW-1185">Reference proteome</keyword>
<feature type="non-terminal residue" evidence="1">
    <location>
        <position position="1"/>
    </location>
</feature>
<protein>
    <submittedName>
        <fullName evidence="1">Uncharacterized protein</fullName>
    </submittedName>
</protein>
<dbReference type="EMBL" id="JABSTQ010009845">
    <property type="protein sequence ID" value="KAG0425443.1"/>
    <property type="molecule type" value="Genomic_DNA"/>
</dbReference>
<sequence>DDLPRVKLEIAALKDLSHQHICKLYQVIETETRIYLVLEYCPGGELFDYIVEKERISEKEARRFFRQIVSAVAYVHHCGYAHRDLKPENFLLDEDQNIKLIDFGLCAKPKGGMAAHLQTCCGSPAYAAPELITGQEYSGASVDVWSMGVLLYALLCGSLPFDDENVASLYRKIQTGDYECPHWLSPGSVGLLRQMMEVKPQKRIQLKELLSHPWLVRGYGTPVNFRSTYKLFILDDEAITELAISNGRSKSSVTSELAQWKYDYMTATYILLVVKKRQGKMTRLAFPDSYPREKKAPCSRELVSEFTVDVVKSPMSPLRNSLENGLNDSHLLMLGSPKEDSVECSVDGSDRKPTSGETTFLVHDPIEAFAEADKENFARPRDPTPKKRTCVKPSQETAVLKSTSANAENTAPCTPDKARIPSADAEFRLSPFRTPQPSRRQAAGAFSVRTGSAKRVFGSIEKRLDRVRCMLTPRKRLGSGLGASHDVPRKVKVMQNVSTMPADLTPDQVLDCLRGALLRKGILCKQDRPDAANGPPVVNSYFKGLKGLQ</sequence>
<comment type="caution">
    <text evidence="1">The sequence shown here is derived from an EMBL/GenBank/DDBJ whole genome shotgun (WGS) entry which is preliminary data.</text>
</comment>
<name>A0AC60PWL9_IXOPE</name>